<keyword evidence="3 4" id="KW-0663">Pyridoxal phosphate</keyword>
<dbReference type="GO" id="GO:0000271">
    <property type="term" value="P:polysaccharide biosynthetic process"/>
    <property type="evidence" value="ECO:0007669"/>
    <property type="project" value="TreeGrafter"/>
</dbReference>
<dbReference type="InterPro" id="IPR015424">
    <property type="entry name" value="PyrdxlP-dep_Trfase"/>
</dbReference>
<organism evidence="5 6">
    <name type="scientific">Mesorhizobium muleiense</name>
    <dbReference type="NCBI Taxonomy" id="1004279"/>
    <lineage>
        <taxon>Bacteria</taxon>
        <taxon>Pseudomonadati</taxon>
        <taxon>Pseudomonadota</taxon>
        <taxon>Alphaproteobacteria</taxon>
        <taxon>Hyphomicrobiales</taxon>
        <taxon>Phyllobacteriaceae</taxon>
        <taxon>Mesorhizobium</taxon>
    </lineage>
</organism>
<feature type="modified residue" description="N6-(pyridoxal phosphate)lysine" evidence="3">
    <location>
        <position position="177"/>
    </location>
</feature>
<dbReference type="Pfam" id="PF01041">
    <property type="entry name" value="DegT_DnrJ_EryC1"/>
    <property type="match status" value="1"/>
</dbReference>
<dbReference type="AlphaFoldDB" id="A0A1G8L3R1"/>
<dbReference type="PANTHER" id="PTHR30244">
    <property type="entry name" value="TRANSAMINASE"/>
    <property type="match status" value="1"/>
</dbReference>
<comment type="similarity">
    <text evidence="1 4">Belongs to the DegT/DnrJ/EryC1 family.</text>
</comment>
<evidence type="ECO:0000313" key="6">
    <source>
        <dbReference type="Proteomes" id="UP000198894"/>
    </source>
</evidence>
<dbReference type="Gene3D" id="3.40.640.10">
    <property type="entry name" value="Type I PLP-dependent aspartate aminotransferase-like (Major domain)"/>
    <property type="match status" value="1"/>
</dbReference>
<proteinExistence type="inferred from homology"/>
<dbReference type="SUPFAM" id="SSF53383">
    <property type="entry name" value="PLP-dependent transferases"/>
    <property type="match status" value="1"/>
</dbReference>
<evidence type="ECO:0000256" key="3">
    <source>
        <dbReference type="PIRSR" id="PIRSR000390-2"/>
    </source>
</evidence>
<dbReference type="GO" id="GO:0008483">
    <property type="term" value="F:transaminase activity"/>
    <property type="evidence" value="ECO:0007669"/>
    <property type="project" value="TreeGrafter"/>
</dbReference>
<dbReference type="GO" id="GO:0030170">
    <property type="term" value="F:pyridoxal phosphate binding"/>
    <property type="evidence" value="ECO:0007669"/>
    <property type="project" value="TreeGrafter"/>
</dbReference>
<evidence type="ECO:0000256" key="2">
    <source>
        <dbReference type="PIRSR" id="PIRSR000390-1"/>
    </source>
</evidence>
<dbReference type="CDD" id="cd00616">
    <property type="entry name" value="AHBA_syn"/>
    <property type="match status" value="1"/>
</dbReference>
<dbReference type="Gene3D" id="3.90.1150.10">
    <property type="entry name" value="Aspartate Aminotransferase, domain 1"/>
    <property type="match status" value="1"/>
</dbReference>
<evidence type="ECO:0000256" key="4">
    <source>
        <dbReference type="RuleBase" id="RU004508"/>
    </source>
</evidence>
<reference evidence="6" key="1">
    <citation type="submission" date="2016-10" db="EMBL/GenBank/DDBJ databases">
        <authorList>
            <person name="Varghese N."/>
            <person name="Submissions S."/>
        </authorList>
    </citation>
    <scope>NUCLEOTIDE SEQUENCE [LARGE SCALE GENOMIC DNA]</scope>
    <source>
        <strain evidence="6">CGMCC 1.11022</strain>
    </source>
</reference>
<dbReference type="InterPro" id="IPR015421">
    <property type="entry name" value="PyrdxlP-dep_Trfase_major"/>
</dbReference>
<dbReference type="EMBL" id="FNEE01000002">
    <property type="protein sequence ID" value="SDI50334.1"/>
    <property type="molecule type" value="Genomic_DNA"/>
</dbReference>
<dbReference type="PANTHER" id="PTHR30244:SF34">
    <property type="entry name" value="DTDP-4-AMINO-4,6-DIDEOXYGALACTOSE TRANSAMINASE"/>
    <property type="match status" value="1"/>
</dbReference>
<dbReference type="InterPro" id="IPR015422">
    <property type="entry name" value="PyrdxlP-dep_Trfase_small"/>
</dbReference>
<dbReference type="Proteomes" id="UP000198894">
    <property type="component" value="Unassembled WGS sequence"/>
</dbReference>
<dbReference type="InterPro" id="IPR000653">
    <property type="entry name" value="DegT/StrS_aminotransferase"/>
</dbReference>
<protein>
    <submittedName>
        <fullName evidence="5">dTDP-4-amino-4,6-dideoxygalactose transaminase</fullName>
    </submittedName>
</protein>
<gene>
    <name evidence="5" type="ORF">SAMN05428953_102132</name>
</gene>
<keyword evidence="6" id="KW-1185">Reference proteome</keyword>
<accession>A0A1G8L3R1</accession>
<evidence type="ECO:0000256" key="1">
    <source>
        <dbReference type="ARBA" id="ARBA00037999"/>
    </source>
</evidence>
<name>A0A1G8L3R1_9HYPH</name>
<sequence length="389" mass="42112">MLLVSEPVLGAEEKTALSEVIDSGWITMGPRVRAFEEAFAAAHGLPDCVAVNSCTAALHLILMAAGIGAGDEVLVPSLTFTATANSVLYVGATPVFVDIESLEVPVICAARAEELCTPRTRAAILVHYAGALVDRAAWRELAERRGLLLVEDSAHAVGVEGPGSVGDAVAFSFYGNKNMTTAEGGVVAVRDPVLLERVRLMRGHGMTSSTFARLNSRTPHYDVVLLGFNYRMDELRAAIGLVQLGRLPAWNATRRGLSRHYRERLAHSCPDVLVPFSGERACAHHIMPAVLPRNVDRDAVIDQLRNAGIQTTIHYPPVHRLSLYQERCASGLLPITDAFASRELTLPLHPKMTTADVEYVVEMLAAAIGNQTEMRKGTEAHNEFNPEPV</sequence>
<evidence type="ECO:0000313" key="5">
    <source>
        <dbReference type="EMBL" id="SDI50334.1"/>
    </source>
</evidence>
<dbReference type="PIRSF" id="PIRSF000390">
    <property type="entry name" value="PLP_StrS"/>
    <property type="match status" value="1"/>
</dbReference>
<feature type="active site" description="Proton acceptor" evidence="2">
    <location>
        <position position="177"/>
    </location>
</feature>
<dbReference type="RefSeq" id="WP_091591754.1">
    <property type="nucleotide sequence ID" value="NZ_FNEE01000002.1"/>
</dbReference>